<evidence type="ECO:0000313" key="1">
    <source>
        <dbReference type="EMBL" id="KAJ7968774.1"/>
    </source>
</evidence>
<dbReference type="PANTHER" id="PTHR31739:SF34">
    <property type="entry name" value="TERPENE SYNTHASE METAL-BINDING DOMAIN-CONTAINING PROTEIN"/>
    <property type="match status" value="1"/>
</dbReference>
<gene>
    <name evidence="1" type="ORF">O6P43_012829</name>
</gene>
<sequence>MVDEFAAKGFPLQGQSIRNHLMKAWHGHLKALLSEANWKESKSIPSEEDYMSFAEVTAGLEAGITQTRYFLGSELSEEAVSSREYSNLLKHVSVITRLLNDLASDEREIAEGKLHSVSLRAIHGAITTEEAVKEIRKLIDSHRRELLKMVLQTKGSVVPKACKDLIWKANKVVGFVYNMDTDGYSHMAEMIDAVNAVIFEPVIMPPSNKKDKFSA</sequence>
<proteinExistence type="predicted"/>
<protein>
    <submittedName>
        <fullName evidence="1">Ent-kaurene synthase</fullName>
    </submittedName>
</protein>
<dbReference type="Pfam" id="PF19086">
    <property type="entry name" value="Terpene_syn_C_2"/>
    <property type="match status" value="1"/>
</dbReference>
<dbReference type="GO" id="GO:0010333">
    <property type="term" value="F:terpene synthase activity"/>
    <property type="evidence" value="ECO:0007669"/>
    <property type="project" value="InterPro"/>
</dbReference>
<name>A0AAD7PVG7_QUISA</name>
<dbReference type="AlphaFoldDB" id="A0AAD7PVG7"/>
<dbReference type="InterPro" id="IPR008949">
    <property type="entry name" value="Isoprenoid_synthase_dom_sf"/>
</dbReference>
<dbReference type="PANTHER" id="PTHR31739">
    <property type="entry name" value="ENT-COPALYL DIPHOSPHATE SYNTHASE, CHLOROPLASTIC"/>
    <property type="match status" value="1"/>
</dbReference>
<dbReference type="KEGG" id="qsa:O6P43_012829"/>
<evidence type="ECO:0000313" key="2">
    <source>
        <dbReference type="Proteomes" id="UP001163823"/>
    </source>
</evidence>
<reference evidence="1" key="1">
    <citation type="journal article" date="2023" name="Science">
        <title>Elucidation of the pathway for biosynthesis of saponin adjuvants from the soapbark tree.</title>
        <authorList>
            <person name="Reed J."/>
            <person name="Orme A."/>
            <person name="El-Demerdash A."/>
            <person name="Owen C."/>
            <person name="Martin L.B.B."/>
            <person name="Misra R.C."/>
            <person name="Kikuchi S."/>
            <person name="Rejzek M."/>
            <person name="Martin A.C."/>
            <person name="Harkess A."/>
            <person name="Leebens-Mack J."/>
            <person name="Louveau T."/>
            <person name="Stephenson M.J."/>
            <person name="Osbourn A."/>
        </authorList>
    </citation>
    <scope>NUCLEOTIDE SEQUENCE</scope>
    <source>
        <strain evidence="1">S10</strain>
    </source>
</reference>
<dbReference type="GO" id="GO:0000287">
    <property type="term" value="F:magnesium ion binding"/>
    <property type="evidence" value="ECO:0007669"/>
    <property type="project" value="TreeGrafter"/>
</dbReference>
<dbReference type="InterPro" id="IPR050148">
    <property type="entry name" value="Terpene_synthase-like"/>
</dbReference>
<dbReference type="SUPFAM" id="SSF48576">
    <property type="entry name" value="Terpenoid synthases"/>
    <property type="match status" value="1"/>
</dbReference>
<organism evidence="1 2">
    <name type="scientific">Quillaja saponaria</name>
    <name type="common">Soap bark tree</name>
    <dbReference type="NCBI Taxonomy" id="32244"/>
    <lineage>
        <taxon>Eukaryota</taxon>
        <taxon>Viridiplantae</taxon>
        <taxon>Streptophyta</taxon>
        <taxon>Embryophyta</taxon>
        <taxon>Tracheophyta</taxon>
        <taxon>Spermatophyta</taxon>
        <taxon>Magnoliopsida</taxon>
        <taxon>eudicotyledons</taxon>
        <taxon>Gunneridae</taxon>
        <taxon>Pentapetalae</taxon>
        <taxon>rosids</taxon>
        <taxon>fabids</taxon>
        <taxon>Fabales</taxon>
        <taxon>Quillajaceae</taxon>
        <taxon>Quillaja</taxon>
    </lineage>
</organism>
<dbReference type="GO" id="GO:0009507">
    <property type="term" value="C:chloroplast"/>
    <property type="evidence" value="ECO:0007669"/>
    <property type="project" value="TreeGrafter"/>
</dbReference>
<dbReference type="EMBL" id="JARAOO010000005">
    <property type="protein sequence ID" value="KAJ7968774.1"/>
    <property type="molecule type" value="Genomic_DNA"/>
</dbReference>
<dbReference type="GO" id="GO:0009686">
    <property type="term" value="P:gibberellin biosynthetic process"/>
    <property type="evidence" value="ECO:0007669"/>
    <property type="project" value="TreeGrafter"/>
</dbReference>
<keyword evidence="2" id="KW-1185">Reference proteome</keyword>
<comment type="caution">
    <text evidence="1">The sequence shown here is derived from an EMBL/GenBank/DDBJ whole genome shotgun (WGS) entry which is preliminary data.</text>
</comment>
<dbReference type="Gene3D" id="1.10.600.10">
    <property type="entry name" value="Farnesyl Diphosphate Synthase"/>
    <property type="match status" value="1"/>
</dbReference>
<dbReference type="Proteomes" id="UP001163823">
    <property type="component" value="Chromosome 5"/>
</dbReference>
<accession>A0AAD7PVG7</accession>